<dbReference type="PROSITE" id="PS51257">
    <property type="entry name" value="PROKAR_LIPOPROTEIN"/>
    <property type="match status" value="1"/>
</dbReference>
<name>A0A6N7Q8C7_9BACT</name>
<dbReference type="AlphaFoldDB" id="A0A6N7Q8C7"/>
<evidence type="ECO:0000313" key="2">
    <source>
        <dbReference type="Proteomes" id="UP000440224"/>
    </source>
</evidence>
<protein>
    <recommendedName>
        <fullName evidence="3">Lipoprotein</fullName>
    </recommendedName>
</protein>
<dbReference type="EMBL" id="WJIE01000015">
    <property type="protein sequence ID" value="MRG97121.1"/>
    <property type="molecule type" value="Genomic_DNA"/>
</dbReference>
<evidence type="ECO:0008006" key="3">
    <source>
        <dbReference type="Google" id="ProtNLM"/>
    </source>
</evidence>
<dbReference type="RefSeq" id="WP_153823902.1">
    <property type="nucleotide sequence ID" value="NZ_WJIE01000015.1"/>
</dbReference>
<dbReference type="Proteomes" id="UP000440224">
    <property type="component" value="Unassembled WGS sequence"/>
</dbReference>
<accession>A0A6N7Q8C7</accession>
<proteinExistence type="predicted"/>
<evidence type="ECO:0000313" key="1">
    <source>
        <dbReference type="EMBL" id="MRG97121.1"/>
    </source>
</evidence>
<keyword evidence="2" id="KW-1185">Reference proteome</keyword>
<comment type="caution">
    <text evidence="1">The sequence shown here is derived from an EMBL/GenBank/DDBJ whole genome shotgun (WGS) entry which is preliminary data.</text>
</comment>
<gene>
    <name evidence="1" type="ORF">GF068_35120</name>
</gene>
<organism evidence="1 2">
    <name type="scientific">Polyangium spumosum</name>
    <dbReference type="NCBI Taxonomy" id="889282"/>
    <lineage>
        <taxon>Bacteria</taxon>
        <taxon>Pseudomonadati</taxon>
        <taxon>Myxococcota</taxon>
        <taxon>Polyangia</taxon>
        <taxon>Polyangiales</taxon>
        <taxon>Polyangiaceae</taxon>
        <taxon>Polyangium</taxon>
    </lineage>
</organism>
<sequence>MNHRASPSKGLATTLDPKRLVVALLFTFAVAGCNREGVCIEDDACKPKTKQSDCKGTWHAYNPGDGDLGMANGTNTCVSKGYSESFGSGFRKRRDRR</sequence>
<reference evidence="1 2" key="1">
    <citation type="submission" date="2019-10" db="EMBL/GenBank/DDBJ databases">
        <title>A soil myxobacterium in the family Polyangiaceae.</title>
        <authorList>
            <person name="Li Y."/>
            <person name="Wang J."/>
        </authorList>
    </citation>
    <scope>NUCLEOTIDE SEQUENCE [LARGE SCALE GENOMIC DNA]</scope>
    <source>
        <strain evidence="1 2">DSM 14734</strain>
    </source>
</reference>